<evidence type="ECO:0000313" key="4">
    <source>
        <dbReference type="EMBL" id="MCS4486916.1"/>
    </source>
</evidence>
<keyword evidence="5" id="KW-1185">Reference proteome</keyword>
<dbReference type="PANTHER" id="PTHR10948">
    <property type="entry name" value="TRANSPOSASE"/>
    <property type="match status" value="1"/>
</dbReference>
<evidence type="ECO:0000313" key="5">
    <source>
        <dbReference type="Proteomes" id="UP001205609"/>
    </source>
</evidence>
<accession>A0ABT2F384</accession>
<reference evidence="4 5" key="1">
    <citation type="journal article" date="2023" name="Int. J. Syst. Evol. Microbiol.">
        <title>Streptococcus sciuri sp. nov., Staphylococcus marylandisciuri sp. nov. and Staphylococcus americanisciuri sp. nov., isolated from faeces of eastern grey squirrel (Sciurus carolinensis).</title>
        <authorList>
            <person name="Volokhov D.V."/>
            <person name="Zagorodnyaya T.A."/>
            <person name="Furtak V.A."/>
            <person name="Nattanmai G."/>
            <person name="Randall L."/>
            <person name="Jose S."/>
            <person name="Gao Y."/>
            <person name="Eisenberg T."/>
            <person name="Delmonte P."/>
            <person name="Blom J."/>
            <person name="Mitchell K.K."/>
        </authorList>
    </citation>
    <scope>NUCLEOTIDE SEQUENCE [LARGE SCALE GENOMIC DNA]</scope>
    <source>
        <strain evidence="4 5">GRT3</strain>
    </source>
</reference>
<dbReference type="InterPro" id="IPR053392">
    <property type="entry name" value="Transposase_IS30-like"/>
</dbReference>
<dbReference type="Proteomes" id="UP001205609">
    <property type="component" value="Unassembled WGS sequence"/>
</dbReference>
<dbReference type="InterPro" id="IPR001584">
    <property type="entry name" value="Integrase_cat-core"/>
</dbReference>
<gene>
    <name evidence="4" type="ORF">NXS11_08405</name>
</gene>
<dbReference type="PANTHER" id="PTHR10948:SF23">
    <property type="entry name" value="TRANSPOSASE INSI FOR INSERTION SEQUENCE ELEMENT IS30A-RELATED"/>
    <property type="match status" value="1"/>
</dbReference>
<dbReference type="Gene3D" id="3.30.420.10">
    <property type="entry name" value="Ribonuclease H-like superfamily/Ribonuclease H"/>
    <property type="match status" value="1"/>
</dbReference>
<feature type="domain" description="Integrase catalytic" evidence="3">
    <location>
        <begin position="1"/>
        <end position="119"/>
    </location>
</feature>
<dbReference type="PROSITE" id="PS01043">
    <property type="entry name" value="TRANSPOSASE_IS30"/>
    <property type="match status" value="1"/>
</dbReference>
<comment type="function">
    <text evidence="1">Required for the transposition of the insertion element.</text>
</comment>
<dbReference type="NCBIfam" id="NF033563">
    <property type="entry name" value="transpos_IS30"/>
    <property type="match status" value="1"/>
</dbReference>
<dbReference type="SUPFAM" id="SSF53098">
    <property type="entry name" value="Ribonuclease H-like"/>
    <property type="match status" value="1"/>
</dbReference>
<sequence>MLPFFACLVTLVDRKSRFLLSSKAKKKGSTSVKDKMISCLTGQPCHSITPDRGMEFAKYAEISATLEKVKFYFPLPHHPWQRGTNENTNGLLREYFPKSCDLDDLMMYQKRIYKVKWMK</sequence>
<dbReference type="InterPro" id="IPR036397">
    <property type="entry name" value="RNaseH_sf"/>
</dbReference>
<dbReference type="PROSITE" id="PS50994">
    <property type="entry name" value="INTEGRASE"/>
    <property type="match status" value="1"/>
</dbReference>
<proteinExistence type="inferred from homology"/>
<organism evidence="4 5">
    <name type="scientific">Staphylococcus americanisciuri</name>
    <dbReference type="NCBI Taxonomy" id="2973940"/>
    <lineage>
        <taxon>Bacteria</taxon>
        <taxon>Bacillati</taxon>
        <taxon>Bacillota</taxon>
        <taxon>Bacilli</taxon>
        <taxon>Bacillales</taxon>
        <taxon>Staphylococcaceae</taxon>
        <taxon>Staphylococcus</taxon>
    </lineage>
</organism>
<comment type="similarity">
    <text evidence="2">Belongs to the transposase IS30 family.</text>
</comment>
<dbReference type="EMBL" id="JANUXY010000008">
    <property type="protein sequence ID" value="MCS4486916.1"/>
    <property type="molecule type" value="Genomic_DNA"/>
</dbReference>
<evidence type="ECO:0000256" key="1">
    <source>
        <dbReference type="ARBA" id="ARBA00002190"/>
    </source>
</evidence>
<comment type="caution">
    <text evidence="4">The sequence shown here is derived from an EMBL/GenBank/DDBJ whole genome shotgun (WGS) entry which is preliminary data.</text>
</comment>
<dbReference type="InterPro" id="IPR051917">
    <property type="entry name" value="Transposase-Integrase"/>
</dbReference>
<dbReference type="RefSeq" id="WP_259200603.1">
    <property type="nucleotide sequence ID" value="NZ_JANUXY010000008.1"/>
</dbReference>
<dbReference type="InterPro" id="IPR001598">
    <property type="entry name" value="Transposase_IS30_CS"/>
</dbReference>
<evidence type="ECO:0000256" key="2">
    <source>
        <dbReference type="ARBA" id="ARBA00006363"/>
    </source>
</evidence>
<dbReference type="InterPro" id="IPR012337">
    <property type="entry name" value="RNaseH-like_sf"/>
</dbReference>
<name>A0ABT2F384_9STAP</name>
<protein>
    <submittedName>
        <fullName evidence="4">IS30 family transposase</fullName>
    </submittedName>
</protein>
<evidence type="ECO:0000259" key="3">
    <source>
        <dbReference type="PROSITE" id="PS50994"/>
    </source>
</evidence>